<dbReference type="PANTHER" id="PTHR11675:SF134">
    <property type="entry name" value="N-ACETYLGALACTOSAMINYLTRANSFERASE 4-RELATED"/>
    <property type="match status" value="1"/>
</dbReference>
<proteinExistence type="inferred from homology"/>
<organism evidence="14 15">
    <name type="scientific">Candidula unifasciata</name>
    <dbReference type="NCBI Taxonomy" id="100452"/>
    <lineage>
        <taxon>Eukaryota</taxon>
        <taxon>Metazoa</taxon>
        <taxon>Spiralia</taxon>
        <taxon>Lophotrochozoa</taxon>
        <taxon>Mollusca</taxon>
        <taxon>Gastropoda</taxon>
        <taxon>Heterobranchia</taxon>
        <taxon>Euthyneura</taxon>
        <taxon>Panpulmonata</taxon>
        <taxon>Eupulmonata</taxon>
        <taxon>Stylommatophora</taxon>
        <taxon>Helicina</taxon>
        <taxon>Helicoidea</taxon>
        <taxon>Geomitridae</taxon>
        <taxon>Candidula</taxon>
    </lineage>
</organism>
<dbReference type="InterPro" id="IPR045885">
    <property type="entry name" value="GalNAc-T"/>
</dbReference>
<keyword evidence="9 11" id="KW-1015">Disulfide bond</keyword>
<dbReference type="CDD" id="cd02510">
    <property type="entry name" value="pp-GalNAc-T"/>
    <property type="match status" value="1"/>
</dbReference>
<evidence type="ECO:0000259" key="12">
    <source>
        <dbReference type="Pfam" id="PF00535"/>
    </source>
</evidence>
<name>A0A8S4A053_9EUPU</name>
<keyword evidence="4 11" id="KW-0430">Lectin</keyword>
<evidence type="ECO:0000313" key="15">
    <source>
        <dbReference type="Proteomes" id="UP000678393"/>
    </source>
</evidence>
<reference evidence="14" key="1">
    <citation type="submission" date="2021-04" db="EMBL/GenBank/DDBJ databases">
        <authorList>
            <consortium name="Molecular Ecology Group"/>
        </authorList>
    </citation>
    <scope>NUCLEOTIDE SEQUENCE</scope>
</reference>
<feature type="domain" description="Ricin B lectin" evidence="13">
    <location>
        <begin position="429"/>
        <end position="543"/>
    </location>
</feature>
<dbReference type="SUPFAM" id="SSF50370">
    <property type="entry name" value="Ricin B-like lectins"/>
    <property type="match status" value="1"/>
</dbReference>
<comment type="pathway">
    <text evidence="11">Protein modification; protein glycosylation.</text>
</comment>
<evidence type="ECO:0000256" key="2">
    <source>
        <dbReference type="ARBA" id="ARBA00005680"/>
    </source>
</evidence>
<dbReference type="Gene3D" id="2.80.10.50">
    <property type="match status" value="1"/>
</dbReference>
<evidence type="ECO:0000256" key="10">
    <source>
        <dbReference type="ARBA" id="ARBA00023180"/>
    </source>
</evidence>
<dbReference type="InterPro" id="IPR001173">
    <property type="entry name" value="Glyco_trans_2-like"/>
</dbReference>
<dbReference type="GO" id="GO:0004653">
    <property type="term" value="F:polypeptide N-acetylgalactosaminyltransferase activity"/>
    <property type="evidence" value="ECO:0007669"/>
    <property type="project" value="TreeGrafter"/>
</dbReference>
<dbReference type="PANTHER" id="PTHR11675">
    <property type="entry name" value="N-ACETYLGALACTOSAMINYLTRANSFERASE"/>
    <property type="match status" value="1"/>
</dbReference>
<gene>
    <name evidence="14" type="ORF">CUNI_LOCUS17984</name>
</gene>
<feature type="domain" description="Glycosyltransferase 2-like" evidence="12">
    <location>
        <begin position="120"/>
        <end position="300"/>
    </location>
</feature>
<keyword evidence="3" id="KW-0812">Transmembrane</keyword>
<protein>
    <recommendedName>
        <fullName evidence="11">Polypeptide N-acetylgalactosaminyltransferase</fullName>
        <ecNumber evidence="11">2.4.1.-</ecNumber>
    </recommendedName>
    <alternativeName>
        <fullName evidence="11">Protein-UDP acetylgalactosaminyltransferase</fullName>
    </alternativeName>
</protein>
<comment type="cofactor">
    <cofactor evidence="11">
        <name>Mn(2+)</name>
        <dbReference type="ChEBI" id="CHEBI:29035"/>
    </cofactor>
</comment>
<dbReference type="GO" id="GO:0030246">
    <property type="term" value="F:carbohydrate binding"/>
    <property type="evidence" value="ECO:0007669"/>
    <property type="project" value="UniProtKB-KW"/>
</dbReference>
<dbReference type="GO" id="GO:0000139">
    <property type="term" value="C:Golgi membrane"/>
    <property type="evidence" value="ECO:0007669"/>
    <property type="project" value="UniProtKB-SubCell"/>
</dbReference>
<keyword evidence="6" id="KW-1133">Transmembrane helix</keyword>
<keyword evidence="8" id="KW-0472">Membrane</keyword>
<keyword evidence="15" id="KW-1185">Reference proteome</keyword>
<dbReference type="EMBL" id="CAJHNH020005350">
    <property type="protein sequence ID" value="CAG5132426.1"/>
    <property type="molecule type" value="Genomic_DNA"/>
</dbReference>
<comment type="subcellular location">
    <subcellularLocation>
        <location evidence="1 11">Golgi apparatus membrane</location>
        <topology evidence="1 11">Single-pass type II membrane protein</topology>
    </subcellularLocation>
</comment>
<keyword evidence="10" id="KW-0325">Glycoprotein</keyword>
<keyword evidence="5" id="KW-0735">Signal-anchor</keyword>
<dbReference type="Proteomes" id="UP000678393">
    <property type="component" value="Unassembled WGS sequence"/>
</dbReference>
<evidence type="ECO:0000256" key="8">
    <source>
        <dbReference type="ARBA" id="ARBA00023136"/>
    </source>
</evidence>
<evidence type="ECO:0000256" key="6">
    <source>
        <dbReference type="ARBA" id="ARBA00022989"/>
    </source>
</evidence>
<dbReference type="InterPro" id="IPR029044">
    <property type="entry name" value="Nucleotide-diphossugar_trans"/>
</dbReference>
<sequence>MTTYKMYLLLGPQVSKQRFACCPQDVFLHVFNHTLEYMDWNDYELMAKDAKRRGFGEQGTGFNKTLSADEKKLSEKLFKQYNFNAFASDHISLERSIGDTRSDVCKTKQYLKNIPPASVSIILCFHNEKNSTILRSIHSIINRSPKHLLKEIVLVDDFSTDEELKKPLEMYTQQHFPIVRIVRNTRRQGLIRTRMIGANTTSGDILVFLDAHVEVNYNYLPPLIEPIVLDYRKIVCPLVDAIDHQTMNIRRSLDSSRGAFSWDLVYQHLPVFQKDKSAPHPVPVMMGSVFAISRRWWEEIGRYDPGLEVWGGEQYEISFKSWMCGGSVVDSPCARVAHLFRPLPYVSEVTKDHLVDRNYLRVAKVWMDEYIEYVFQRRPIMRKIDPGNLTEQIAVRKRLNCKSFKWYLTDVAPDLLKIYPPIEPPNKAWGLLRNIYNKSACVFKEPSGWLLLGSCLQSDNNFYVYDWRQHIKLSNKCFTRANLVGIFMAGCYDYEQVPNQQFVWDHKTGRIVNFVTKYCMDVNRQTQQVVMAQCNVSTITQSWMFDYFNSTLVNEAWEKHRAELNM</sequence>
<evidence type="ECO:0000256" key="4">
    <source>
        <dbReference type="ARBA" id="ARBA00022734"/>
    </source>
</evidence>
<dbReference type="SUPFAM" id="SSF53448">
    <property type="entry name" value="Nucleotide-diphospho-sugar transferases"/>
    <property type="match status" value="1"/>
</dbReference>
<evidence type="ECO:0000256" key="1">
    <source>
        <dbReference type="ARBA" id="ARBA00004323"/>
    </source>
</evidence>
<dbReference type="InterPro" id="IPR035992">
    <property type="entry name" value="Ricin_B-like_lectins"/>
</dbReference>
<dbReference type="Gene3D" id="3.90.550.10">
    <property type="entry name" value="Spore Coat Polysaccharide Biosynthesis Protein SpsA, Chain A"/>
    <property type="match status" value="1"/>
</dbReference>
<keyword evidence="11" id="KW-0808">Transferase</keyword>
<dbReference type="OrthoDB" id="6159198at2759"/>
<evidence type="ECO:0000256" key="5">
    <source>
        <dbReference type="ARBA" id="ARBA00022968"/>
    </source>
</evidence>
<comment type="similarity">
    <text evidence="2 11">Belongs to the glycosyltransferase 2 family. GalNAc-T subfamily.</text>
</comment>
<keyword evidence="7 11" id="KW-0333">Golgi apparatus</keyword>
<accession>A0A8S4A053</accession>
<evidence type="ECO:0000256" key="11">
    <source>
        <dbReference type="RuleBase" id="RU361242"/>
    </source>
</evidence>
<evidence type="ECO:0000256" key="3">
    <source>
        <dbReference type="ARBA" id="ARBA00022692"/>
    </source>
</evidence>
<evidence type="ECO:0000256" key="9">
    <source>
        <dbReference type="ARBA" id="ARBA00023157"/>
    </source>
</evidence>
<comment type="caution">
    <text evidence="14">The sequence shown here is derived from an EMBL/GenBank/DDBJ whole genome shotgun (WGS) entry which is preliminary data.</text>
</comment>
<dbReference type="EC" id="2.4.1.-" evidence="11"/>
<dbReference type="InterPro" id="IPR000772">
    <property type="entry name" value="Ricin_B_lectin"/>
</dbReference>
<dbReference type="Pfam" id="PF00652">
    <property type="entry name" value="Ricin_B_lectin"/>
    <property type="match status" value="1"/>
</dbReference>
<evidence type="ECO:0000313" key="14">
    <source>
        <dbReference type="EMBL" id="CAG5132426.1"/>
    </source>
</evidence>
<dbReference type="GO" id="GO:0006493">
    <property type="term" value="P:protein O-linked glycosylation"/>
    <property type="evidence" value="ECO:0007669"/>
    <property type="project" value="TreeGrafter"/>
</dbReference>
<evidence type="ECO:0000259" key="13">
    <source>
        <dbReference type="Pfam" id="PF00652"/>
    </source>
</evidence>
<dbReference type="PROSITE" id="PS50231">
    <property type="entry name" value="RICIN_B_LECTIN"/>
    <property type="match status" value="1"/>
</dbReference>
<keyword evidence="11" id="KW-0464">Manganese</keyword>
<keyword evidence="11" id="KW-0328">Glycosyltransferase</keyword>
<dbReference type="AlphaFoldDB" id="A0A8S4A053"/>
<dbReference type="Pfam" id="PF00535">
    <property type="entry name" value="Glycos_transf_2"/>
    <property type="match status" value="1"/>
</dbReference>
<evidence type="ECO:0000256" key="7">
    <source>
        <dbReference type="ARBA" id="ARBA00023034"/>
    </source>
</evidence>